<evidence type="ECO:0000313" key="2">
    <source>
        <dbReference type="Proteomes" id="UP000059113"/>
    </source>
</evidence>
<sequence length="41" mass="4696">MQPQAVDEQVPRLTPYRRRNLTAQIAGRLDSIFNEVVVSNI</sequence>
<protein>
    <submittedName>
        <fullName evidence="1">Uncharacterized protein</fullName>
    </submittedName>
</protein>
<name>A0A0H4VJ74_9SPHN</name>
<evidence type="ECO:0000313" key="1">
    <source>
        <dbReference type="EMBL" id="AKQ42931.2"/>
    </source>
</evidence>
<dbReference type="Proteomes" id="UP000059113">
    <property type="component" value="Chromosome"/>
</dbReference>
<dbReference type="EMBL" id="CP011310">
    <property type="protein sequence ID" value="AKQ42931.2"/>
    <property type="molecule type" value="Genomic_DNA"/>
</dbReference>
<dbReference type="STRING" id="1648404.CP97_14160"/>
<dbReference type="AlphaFoldDB" id="A0A0H4VJ74"/>
<keyword evidence="2" id="KW-1185">Reference proteome</keyword>
<organism evidence="1 2">
    <name type="scientific">Aurantiacibacter atlanticus</name>
    <dbReference type="NCBI Taxonomy" id="1648404"/>
    <lineage>
        <taxon>Bacteria</taxon>
        <taxon>Pseudomonadati</taxon>
        <taxon>Pseudomonadota</taxon>
        <taxon>Alphaproteobacteria</taxon>
        <taxon>Sphingomonadales</taxon>
        <taxon>Erythrobacteraceae</taxon>
        <taxon>Aurantiacibacter</taxon>
    </lineage>
</organism>
<reference evidence="2" key="2">
    <citation type="submission" date="2015-04" db="EMBL/GenBank/DDBJ databases">
        <title>The complete genome sequence of Erythrobacter sp. s21-N3.</title>
        <authorList>
            <person name="Zhuang L."/>
            <person name="Liu Y."/>
            <person name="Shao Z."/>
        </authorList>
    </citation>
    <scope>NUCLEOTIDE SEQUENCE [LARGE SCALE GENOMIC DNA]</scope>
    <source>
        <strain evidence="2">s21-N3</strain>
    </source>
</reference>
<proteinExistence type="predicted"/>
<accession>A0A0H4VJ74</accession>
<dbReference type="KEGG" id="ery:CP97_14160"/>
<reference evidence="1 2" key="1">
    <citation type="journal article" date="2015" name="Int. J. Syst. Evol. Microbiol.">
        <title>Erythrobacter atlanticus sp. nov., a bacterium from ocean sediment able to degrade polycyclic aromatic hydrocarbons.</title>
        <authorList>
            <person name="Zhuang L."/>
            <person name="Liu Y."/>
            <person name="Wang L."/>
            <person name="Wang W."/>
            <person name="Shao Z."/>
        </authorList>
    </citation>
    <scope>NUCLEOTIDE SEQUENCE [LARGE SCALE GENOMIC DNA]</scope>
    <source>
        <strain evidence="2">s21-N3</strain>
    </source>
</reference>
<gene>
    <name evidence="1" type="ORF">CP97_14160</name>
</gene>